<dbReference type="KEGG" id="hdi:HDIA_1028"/>
<keyword evidence="2" id="KW-1185">Reference proteome</keyword>
<name>A0A2C9D301_9HYPH</name>
<organism evidence="1 2">
    <name type="scientific">Hartmannibacter diazotrophicus</name>
    <dbReference type="NCBI Taxonomy" id="1482074"/>
    <lineage>
        <taxon>Bacteria</taxon>
        <taxon>Pseudomonadati</taxon>
        <taxon>Pseudomonadota</taxon>
        <taxon>Alphaproteobacteria</taxon>
        <taxon>Hyphomicrobiales</taxon>
        <taxon>Pleomorphomonadaceae</taxon>
        <taxon>Hartmannibacter</taxon>
    </lineage>
</organism>
<dbReference type="Gene3D" id="3.40.50.300">
    <property type="entry name" value="P-loop containing nucleotide triphosphate hydrolases"/>
    <property type="match status" value="1"/>
</dbReference>
<proteinExistence type="predicted"/>
<dbReference type="EMBL" id="LT960614">
    <property type="protein sequence ID" value="SON54569.1"/>
    <property type="molecule type" value="Genomic_DNA"/>
</dbReference>
<evidence type="ECO:0008006" key="3">
    <source>
        <dbReference type="Google" id="ProtNLM"/>
    </source>
</evidence>
<dbReference type="OrthoDB" id="7251180at2"/>
<dbReference type="Proteomes" id="UP000223606">
    <property type="component" value="Chromosome 1"/>
</dbReference>
<dbReference type="AlphaFoldDB" id="A0A2C9D301"/>
<dbReference type="SUPFAM" id="SSF52540">
    <property type="entry name" value="P-loop containing nucleoside triphosphate hydrolases"/>
    <property type="match status" value="1"/>
</dbReference>
<protein>
    <recommendedName>
        <fullName evidence="3">Sulfotransferase family protein</fullName>
    </recommendedName>
</protein>
<evidence type="ECO:0000313" key="2">
    <source>
        <dbReference type="Proteomes" id="UP000223606"/>
    </source>
</evidence>
<dbReference type="InterPro" id="IPR027417">
    <property type="entry name" value="P-loop_NTPase"/>
</dbReference>
<evidence type="ECO:0000313" key="1">
    <source>
        <dbReference type="EMBL" id="SON54569.1"/>
    </source>
</evidence>
<accession>A0A2C9D301</accession>
<gene>
    <name evidence="1" type="ORF">HDIA_1028</name>
</gene>
<dbReference type="RefSeq" id="WP_099555000.1">
    <property type="nucleotide sequence ID" value="NZ_LT960614.1"/>
</dbReference>
<reference evidence="2" key="1">
    <citation type="submission" date="2017-09" db="EMBL/GenBank/DDBJ databases">
        <title>Genome sequence of Nannocystis excedens DSM 71.</title>
        <authorList>
            <person name="Blom J."/>
        </authorList>
    </citation>
    <scope>NUCLEOTIDE SEQUENCE [LARGE SCALE GENOMIC DNA]</scope>
    <source>
        <strain evidence="2">type strain: E19</strain>
    </source>
</reference>
<sequence>MIGSKKQHGHLDRLDGAVAVGWAIDPEYHDRMPNIFAMADGAVIGSVQPYIYRGDVQKVKGRDGVFGFSYRLPESVLAGANSIYFLLETGKMLVNGAVKGDPTPFLVQGGNSLLGTNLISLHIPKSGGSSLGVALQARFGRSLYVIPPGAERRGLPNLPVAQMAQMQCVHGHIAYGCDRLLPGNWTYATVLRDPVSRVLSHYRFALQMSQNLPPIREALETTLNGDFDNLITRYLSGLLKKVPLGKLDNDAVELAIANVERDFSFVGFLDDGPDLDAALGQLLGAGDIRLGEVNVGTNRSVQFSENDIAAVRHHNRFDIALYDRLRAASIAKKTAASGSADLLHHHPQ</sequence>